<keyword evidence="2" id="KW-0732">Signal</keyword>
<proteinExistence type="predicted"/>
<accession>A0ABD1X9I1</accession>
<comment type="caution">
    <text evidence="3">The sequence shown here is derived from an EMBL/GenBank/DDBJ whole genome shotgun (WGS) entry which is preliminary data.</text>
</comment>
<evidence type="ECO:0000313" key="3">
    <source>
        <dbReference type="EMBL" id="KAL2558467.1"/>
    </source>
</evidence>
<feature type="region of interest" description="Disordered" evidence="1">
    <location>
        <begin position="27"/>
        <end position="64"/>
    </location>
</feature>
<evidence type="ECO:0000256" key="2">
    <source>
        <dbReference type="SAM" id="SignalP"/>
    </source>
</evidence>
<dbReference type="Proteomes" id="UP001604277">
    <property type="component" value="Unassembled WGS sequence"/>
</dbReference>
<evidence type="ECO:0000313" key="4">
    <source>
        <dbReference type="Proteomes" id="UP001604277"/>
    </source>
</evidence>
<reference evidence="4" key="1">
    <citation type="submission" date="2024-07" db="EMBL/GenBank/DDBJ databases">
        <title>Two chromosome-level genome assemblies of Korean endemic species Abeliophyllum distichum and Forsythia ovata (Oleaceae).</title>
        <authorList>
            <person name="Jang H."/>
        </authorList>
    </citation>
    <scope>NUCLEOTIDE SEQUENCE [LARGE SCALE GENOMIC DNA]</scope>
</reference>
<dbReference type="EMBL" id="JBFOLJ010000001">
    <property type="protein sequence ID" value="KAL2558467.1"/>
    <property type="molecule type" value="Genomic_DNA"/>
</dbReference>
<evidence type="ECO:0000256" key="1">
    <source>
        <dbReference type="SAM" id="MobiDB-lite"/>
    </source>
</evidence>
<dbReference type="AlphaFoldDB" id="A0ABD1X9I1"/>
<feature type="signal peptide" evidence="2">
    <location>
        <begin position="1"/>
        <end position="20"/>
    </location>
</feature>
<sequence>MHHNIFQFSLVLLFLISGHSETFKVGADDGGQKIDSLKMSPGPSGAMKTNTEGSGSAHSPTSGYSWGWGSSPEGGWGYGSGSATIRKRHDMKSAGALIGLTCILTWGRP</sequence>
<name>A0ABD1X9I1_9LAMI</name>
<feature type="compositionally biased region" description="Basic and acidic residues" evidence="1">
    <location>
        <begin position="27"/>
        <end position="36"/>
    </location>
</feature>
<keyword evidence="4" id="KW-1185">Reference proteome</keyword>
<feature type="chain" id="PRO_5044834202" evidence="2">
    <location>
        <begin position="21"/>
        <end position="109"/>
    </location>
</feature>
<protein>
    <submittedName>
        <fullName evidence="3">Glycine-rich cell wall structural protein 1</fullName>
    </submittedName>
</protein>
<organism evidence="3 4">
    <name type="scientific">Forsythia ovata</name>
    <dbReference type="NCBI Taxonomy" id="205694"/>
    <lineage>
        <taxon>Eukaryota</taxon>
        <taxon>Viridiplantae</taxon>
        <taxon>Streptophyta</taxon>
        <taxon>Embryophyta</taxon>
        <taxon>Tracheophyta</taxon>
        <taxon>Spermatophyta</taxon>
        <taxon>Magnoliopsida</taxon>
        <taxon>eudicotyledons</taxon>
        <taxon>Gunneridae</taxon>
        <taxon>Pentapetalae</taxon>
        <taxon>asterids</taxon>
        <taxon>lamiids</taxon>
        <taxon>Lamiales</taxon>
        <taxon>Oleaceae</taxon>
        <taxon>Forsythieae</taxon>
        <taxon>Forsythia</taxon>
    </lineage>
</organism>
<gene>
    <name evidence="3" type="ORF">Fot_03206</name>
</gene>
<feature type="compositionally biased region" description="Polar residues" evidence="1">
    <location>
        <begin position="47"/>
        <end position="58"/>
    </location>
</feature>